<reference evidence="1 2" key="1">
    <citation type="journal article" date="2016" name="Mol. Biol. Evol.">
        <title>Comparative Genomics of Early-Diverging Mushroom-Forming Fungi Provides Insights into the Origins of Lignocellulose Decay Capabilities.</title>
        <authorList>
            <person name="Nagy L.G."/>
            <person name="Riley R."/>
            <person name="Tritt A."/>
            <person name="Adam C."/>
            <person name="Daum C."/>
            <person name="Floudas D."/>
            <person name="Sun H."/>
            <person name="Yadav J.S."/>
            <person name="Pangilinan J."/>
            <person name="Larsson K.H."/>
            <person name="Matsuura K."/>
            <person name="Barry K."/>
            <person name="Labutti K."/>
            <person name="Kuo R."/>
            <person name="Ohm R.A."/>
            <person name="Bhattacharya S.S."/>
            <person name="Shirouzu T."/>
            <person name="Yoshinaga Y."/>
            <person name="Martin F.M."/>
            <person name="Grigoriev I.V."/>
            <person name="Hibbett D.S."/>
        </authorList>
    </citation>
    <scope>NUCLEOTIDE SEQUENCE [LARGE SCALE GENOMIC DNA]</scope>
    <source>
        <strain evidence="1 2">HHB12029</strain>
    </source>
</reference>
<dbReference type="OrthoDB" id="3041043at2759"/>
<sequence length="462" mass="52484">MRHTRTDDAGLKLLTSPPVFDSLYTFCSARDLVHISRTCNGASQAVSNYLTHTLTVDLCRMLARFFDTQSAVLEFRRLQAKYQFLISGSAALQLLDRTVYPKSDLDLYLFPNDAQVIGNWLIEHGYTYSPYQRNGPSRQTFEEALASMPRPMAQLSAAQQRIRNLYGLPGVRDVLNFKKPLYMGKGKGKARAMEEGQDGTPMLDDDPVIEVQLIVSDITPYEAILKFHSTVVMNIVTWDRAIALYPLGTLEQRRTMVTHSTSDGYWKAIRKYTDRGFTLYADLSRFNDDFTRGAFRFGPRFFGDSQSWVVPLDTTGIDAPKEPVAVEGNSWEIYWNDRKASFAVQVATTPAGLFHHNYCICDDFLIFLKDMYSGGLDTEWFKGLPTVTSGEDMDIDTGHAPDLDVPTRLYHDVDVLDLLKMLFFDRRREHEAMKTDTTKTAVTFQKPDYMSGIDEINHLGPL</sequence>
<protein>
    <submittedName>
        <fullName evidence="1">Uncharacterized protein</fullName>
    </submittedName>
</protein>
<dbReference type="STRING" id="1314781.A0A165Z8P9"/>
<keyword evidence="2" id="KW-1185">Reference proteome</keyword>
<gene>
    <name evidence="1" type="ORF">EXIGLDRAFT_687457</name>
</gene>
<evidence type="ECO:0000313" key="1">
    <source>
        <dbReference type="EMBL" id="KZV80359.1"/>
    </source>
</evidence>
<dbReference type="AlphaFoldDB" id="A0A165Z8P9"/>
<dbReference type="InParanoid" id="A0A165Z8P9"/>
<accession>A0A165Z8P9</accession>
<proteinExistence type="predicted"/>
<dbReference type="EMBL" id="KV426493">
    <property type="protein sequence ID" value="KZV80359.1"/>
    <property type="molecule type" value="Genomic_DNA"/>
</dbReference>
<dbReference type="Proteomes" id="UP000077266">
    <property type="component" value="Unassembled WGS sequence"/>
</dbReference>
<evidence type="ECO:0000313" key="2">
    <source>
        <dbReference type="Proteomes" id="UP000077266"/>
    </source>
</evidence>
<name>A0A165Z8P9_EXIGL</name>
<organism evidence="1 2">
    <name type="scientific">Exidia glandulosa HHB12029</name>
    <dbReference type="NCBI Taxonomy" id="1314781"/>
    <lineage>
        <taxon>Eukaryota</taxon>
        <taxon>Fungi</taxon>
        <taxon>Dikarya</taxon>
        <taxon>Basidiomycota</taxon>
        <taxon>Agaricomycotina</taxon>
        <taxon>Agaricomycetes</taxon>
        <taxon>Auriculariales</taxon>
        <taxon>Exidiaceae</taxon>
        <taxon>Exidia</taxon>
    </lineage>
</organism>